<dbReference type="EMBL" id="CAESAK010000053">
    <property type="protein sequence ID" value="CAB4335583.1"/>
    <property type="molecule type" value="Genomic_DNA"/>
</dbReference>
<dbReference type="PROSITE" id="PS51257">
    <property type="entry name" value="PROKAR_LIPOPROTEIN"/>
    <property type="match status" value="1"/>
</dbReference>
<organism evidence="1">
    <name type="scientific">freshwater metagenome</name>
    <dbReference type="NCBI Taxonomy" id="449393"/>
    <lineage>
        <taxon>unclassified sequences</taxon>
        <taxon>metagenomes</taxon>
        <taxon>ecological metagenomes</taxon>
    </lineage>
</organism>
<dbReference type="InterPro" id="IPR027304">
    <property type="entry name" value="Trigger_fact/SurA_dom_sf"/>
</dbReference>
<dbReference type="Gene3D" id="1.10.4030.10">
    <property type="entry name" value="Porin chaperone SurA, peptide-binding domain"/>
    <property type="match status" value="1"/>
</dbReference>
<dbReference type="SUPFAM" id="SSF109998">
    <property type="entry name" value="Triger factor/SurA peptide-binding domain-like"/>
    <property type="match status" value="1"/>
</dbReference>
<dbReference type="AlphaFoldDB" id="A0A6J5Z7L4"/>
<accession>A0A6J5Z7L4</accession>
<gene>
    <name evidence="1" type="ORF">UFOPK3775_00523</name>
</gene>
<protein>
    <submittedName>
        <fullName evidence="1">Unannotated protein</fullName>
    </submittedName>
</protein>
<proteinExistence type="predicted"/>
<reference evidence="1" key="1">
    <citation type="submission" date="2020-05" db="EMBL/GenBank/DDBJ databases">
        <authorList>
            <person name="Chiriac C."/>
            <person name="Salcher M."/>
            <person name="Ghai R."/>
            <person name="Kavagutti S V."/>
        </authorList>
    </citation>
    <scope>NUCLEOTIDE SEQUENCE</scope>
</reference>
<sequence length="200" mass="21406">MKKILALLAVLLLAGLTACGQSNVAAKVGEVTISQTNLQETVDLVLTERAGVDTSQMQVEIGEGLNRNQLQFYIFVAIYDAIAEDLGIKISTTELTTTRADLITRNGGPEQFNQALIGAQIASENLDKYVRLVLISDKLTQAATASGVPEADVNNQISTLITKKAEELMIEVNPRYGTWDPKGLTIVATESAGDAVTPTE</sequence>
<evidence type="ECO:0000313" key="1">
    <source>
        <dbReference type="EMBL" id="CAB4335583.1"/>
    </source>
</evidence>
<name>A0A6J5Z7L4_9ZZZZ</name>